<dbReference type="EMBL" id="JACEIO010000021">
    <property type="protein sequence ID" value="MBA4537419.1"/>
    <property type="molecule type" value="Genomic_DNA"/>
</dbReference>
<dbReference type="GO" id="GO:0000287">
    <property type="term" value="F:magnesium ion binding"/>
    <property type="evidence" value="ECO:0007669"/>
    <property type="project" value="TreeGrafter"/>
</dbReference>
<dbReference type="Proteomes" id="UP000570010">
    <property type="component" value="Unassembled WGS sequence"/>
</dbReference>
<dbReference type="Proteomes" id="UP000472971">
    <property type="component" value="Unassembled WGS sequence"/>
</dbReference>
<dbReference type="CDD" id="cd07516">
    <property type="entry name" value="HAD_Pase"/>
    <property type="match status" value="1"/>
</dbReference>
<accession>A0A6B3W2B7</accession>
<dbReference type="InterPro" id="IPR023214">
    <property type="entry name" value="HAD_sf"/>
</dbReference>
<dbReference type="GO" id="GO:0016791">
    <property type="term" value="F:phosphatase activity"/>
    <property type="evidence" value="ECO:0007669"/>
    <property type="project" value="TreeGrafter"/>
</dbReference>
<proteinExistence type="predicted"/>
<dbReference type="AlphaFoldDB" id="A0A6B3W2B7"/>
<dbReference type="Gene3D" id="3.30.1240.10">
    <property type="match status" value="1"/>
</dbReference>
<evidence type="ECO:0000313" key="4">
    <source>
        <dbReference type="Proteomes" id="UP000570010"/>
    </source>
</evidence>
<dbReference type="PANTHER" id="PTHR10000">
    <property type="entry name" value="PHOSPHOSERINE PHOSPHATASE"/>
    <property type="match status" value="1"/>
</dbReference>
<dbReference type="SFLD" id="SFLDS00003">
    <property type="entry name" value="Haloacid_Dehalogenase"/>
    <property type="match status" value="1"/>
</dbReference>
<dbReference type="Gene3D" id="3.40.50.1000">
    <property type="entry name" value="HAD superfamily/HAD-like"/>
    <property type="match status" value="1"/>
</dbReference>
<dbReference type="SFLD" id="SFLDG01144">
    <property type="entry name" value="C2.B.4:_PGP_Like"/>
    <property type="match status" value="1"/>
</dbReference>
<dbReference type="InterPro" id="IPR006379">
    <property type="entry name" value="HAD-SF_hydro_IIB"/>
</dbReference>
<dbReference type="SFLD" id="SFLDG01140">
    <property type="entry name" value="C2.B:_Phosphomannomutase_and_P"/>
    <property type="match status" value="1"/>
</dbReference>
<dbReference type="NCBIfam" id="TIGR00099">
    <property type="entry name" value="Cof-subfamily"/>
    <property type="match status" value="1"/>
</dbReference>
<gene>
    <name evidence="2" type="ORF">G4D64_09220</name>
    <name evidence="1" type="ORF">H1Z61_09830</name>
</gene>
<evidence type="ECO:0000313" key="1">
    <source>
        <dbReference type="EMBL" id="MBA4537419.1"/>
    </source>
</evidence>
<keyword evidence="3" id="KW-1185">Reference proteome</keyword>
<evidence type="ECO:0000313" key="2">
    <source>
        <dbReference type="EMBL" id="NEY81674.1"/>
    </source>
</evidence>
<name>A0A6B3W2B7_9BACI</name>
<sequence>MIKCIAIDMDGTLLSSSQEISEENKCAIEQAQANGVEVVIATGRSYEEAKFLLDKSNLICPIICLNGAEVRTEEGEIVLSNPLTKEQAIKVAKTLHDHDVYFEVFTNKGAFTNDEEKGIAIIVDIFLSANPNVDVDIIVKGAEERFQKGFIQKVDDYQFIFNDHSYVMNKLLGFSFEGNQLAKAQKQLKELKGIAVTSSGQENIEITNEVAQKGIALEAFTKERGITLQETMAIGDHYNDLSMFKRVGRSVAMGNASNIIKAQCDFVTTTNEENGVAKAILDI</sequence>
<reference evidence="2 3" key="1">
    <citation type="submission" date="2020-02" db="EMBL/GenBank/DDBJ databases">
        <title>Bacillus aquiflavi sp. nov., isolated from yellow water of strong flavor Chinese baijiu in Yibin region of China.</title>
        <authorList>
            <person name="Xie J."/>
        </authorList>
    </citation>
    <scope>NUCLEOTIDE SEQUENCE [LARGE SCALE GENOMIC DNA]</scope>
    <source>
        <strain evidence="2 3">3H-10</strain>
    </source>
</reference>
<protein>
    <submittedName>
        <fullName evidence="2">HAD family phosphatase</fullName>
    </submittedName>
</protein>
<dbReference type="SUPFAM" id="SSF56784">
    <property type="entry name" value="HAD-like"/>
    <property type="match status" value="1"/>
</dbReference>
<organism evidence="2 3">
    <name type="scientific">Bacillus aquiflavi</name>
    <dbReference type="NCBI Taxonomy" id="2672567"/>
    <lineage>
        <taxon>Bacteria</taxon>
        <taxon>Bacillati</taxon>
        <taxon>Bacillota</taxon>
        <taxon>Bacilli</taxon>
        <taxon>Bacillales</taxon>
        <taxon>Bacillaceae</taxon>
        <taxon>Bacillus</taxon>
    </lineage>
</organism>
<dbReference type="PANTHER" id="PTHR10000:SF55">
    <property type="entry name" value="5-AMINO-6-(5-PHOSPHO-D-RIBITYLAMINO)URACIL PHOSPHATASE YCSE"/>
    <property type="match status" value="1"/>
</dbReference>
<dbReference type="InterPro" id="IPR000150">
    <property type="entry name" value="Cof"/>
</dbReference>
<dbReference type="InterPro" id="IPR036412">
    <property type="entry name" value="HAD-like_sf"/>
</dbReference>
<comment type="caution">
    <text evidence="2">The sequence shown here is derived from an EMBL/GenBank/DDBJ whole genome shotgun (WGS) entry which is preliminary data.</text>
</comment>
<dbReference type="RefSeq" id="WP_163242071.1">
    <property type="nucleotide sequence ID" value="NZ_JAAIWN010000019.1"/>
</dbReference>
<evidence type="ECO:0000313" key="3">
    <source>
        <dbReference type="Proteomes" id="UP000472971"/>
    </source>
</evidence>
<dbReference type="Pfam" id="PF08282">
    <property type="entry name" value="Hydrolase_3"/>
    <property type="match status" value="1"/>
</dbReference>
<dbReference type="NCBIfam" id="TIGR01484">
    <property type="entry name" value="HAD-SF-IIB"/>
    <property type="match status" value="1"/>
</dbReference>
<dbReference type="EMBL" id="JAAIWN010000019">
    <property type="protein sequence ID" value="NEY81674.1"/>
    <property type="molecule type" value="Genomic_DNA"/>
</dbReference>
<dbReference type="GO" id="GO:0005829">
    <property type="term" value="C:cytosol"/>
    <property type="evidence" value="ECO:0007669"/>
    <property type="project" value="TreeGrafter"/>
</dbReference>
<reference evidence="1 4" key="2">
    <citation type="submission" date="2020-07" db="EMBL/GenBank/DDBJ databases">
        <authorList>
            <person name="Feng H."/>
        </authorList>
    </citation>
    <scope>NUCLEOTIDE SEQUENCE [LARGE SCALE GENOMIC DNA]</scope>
    <source>
        <strain evidence="1">S-12</strain>
        <strain evidence="4">s-12</strain>
    </source>
</reference>